<reference evidence="3" key="1">
    <citation type="submission" date="2023-07" db="EMBL/GenBank/DDBJ databases">
        <title>30 novel species of actinomycetes from the DSMZ collection.</title>
        <authorList>
            <person name="Nouioui I."/>
        </authorList>
    </citation>
    <scope>NUCLEOTIDE SEQUENCE [LARGE SCALE GENOMIC DNA]</scope>
    <source>
        <strain evidence="3">DSM 44743</strain>
    </source>
</reference>
<comment type="caution">
    <text evidence="2">The sequence shown here is derived from an EMBL/GenBank/DDBJ whole genome shotgun (WGS) entry which is preliminary data.</text>
</comment>
<organism evidence="2 3">
    <name type="scientific">Nocardiopsis lambiniae</name>
    <dbReference type="NCBI Taxonomy" id="3075539"/>
    <lineage>
        <taxon>Bacteria</taxon>
        <taxon>Bacillati</taxon>
        <taxon>Actinomycetota</taxon>
        <taxon>Actinomycetes</taxon>
        <taxon>Streptosporangiales</taxon>
        <taxon>Nocardiopsidaceae</taxon>
        <taxon>Nocardiopsis</taxon>
    </lineage>
</organism>
<evidence type="ECO:0000313" key="2">
    <source>
        <dbReference type="EMBL" id="MDT0331727.1"/>
    </source>
</evidence>
<feature type="compositionally biased region" description="Polar residues" evidence="1">
    <location>
        <begin position="193"/>
        <end position="208"/>
    </location>
</feature>
<protein>
    <submittedName>
        <fullName evidence="2">Uncharacterized protein</fullName>
    </submittedName>
</protein>
<evidence type="ECO:0000256" key="1">
    <source>
        <dbReference type="SAM" id="MobiDB-lite"/>
    </source>
</evidence>
<dbReference type="SUPFAM" id="SSF55073">
    <property type="entry name" value="Nucleotide cyclase"/>
    <property type="match status" value="1"/>
</dbReference>
<dbReference type="RefSeq" id="WP_311514194.1">
    <property type="nucleotide sequence ID" value="NZ_JAVREP010000027.1"/>
</dbReference>
<keyword evidence="3" id="KW-1185">Reference proteome</keyword>
<dbReference type="EMBL" id="JAVREP010000027">
    <property type="protein sequence ID" value="MDT0331727.1"/>
    <property type="molecule type" value="Genomic_DNA"/>
</dbReference>
<proteinExistence type="predicted"/>
<dbReference type="Gene3D" id="3.30.70.1230">
    <property type="entry name" value="Nucleotide cyclase"/>
    <property type="match status" value="1"/>
</dbReference>
<sequence>MIANKPLRRLVVTADVEKYSSRTRHGQEAVQRGLMSVLESSDRHATLRRLEWERQPQGDAEVALLPPGIVEGEAISDFMSGLATALHHHNRSLNSEYRLRLRVAIDQGNISIGEAGFVGNAVISACRMRDSDLLRRLLTDHPNADFVIAVSDAIYTDVVDHRDHEFYRWRFTPHEIRVKEFSARVWVCVPEPSSDTGEQSGTPESTAPSGRPSGERTVFESIDLRGSKGANVGDFQGPIEQHFH</sequence>
<gene>
    <name evidence="2" type="ORF">RM479_25245</name>
</gene>
<accession>A0ABU2MG94</accession>
<dbReference type="InterPro" id="IPR029787">
    <property type="entry name" value="Nucleotide_cyclase"/>
</dbReference>
<name>A0ABU2MG94_9ACTN</name>
<evidence type="ECO:0000313" key="3">
    <source>
        <dbReference type="Proteomes" id="UP001183390"/>
    </source>
</evidence>
<dbReference type="Proteomes" id="UP001183390">
    <property type="component" value="Unassembled WGS sequence"/>
</dbReference>
<feature type="compositionally biased region" description="Basic and acidic residues" evidence="1">
    <location>
        <begin position="213"/>
        <end position="226"/>
    </location>
</feature>
<feature type="region of interest" description="Disordered" evidence="1">
    <location>
        <begin position="192"/>
        <end position="244"/>
    </location>
</feature>